<dbReference type="EMBL" id="JAUHHV010000002">
    <property type="protein sequence ID" value="KAK1433779.1"/>
    <property type="molecule type" value="Genomic_DNA"/>
</dbReference>
<accession>A0AAD8L3V8</accession>
<reference evidence="1" key="1">
    <citation type="journal article" date="2023" name="bioRxiv">
        <title>Improved chromosome-level genome assembly for marigold (Tagetes erecta).</title>
        <authorList>
            <person name="Jiang F."/>
            <person name="Yuan L."/>
            <person name="Wang S."/>
            <person name="Wang H."/>
            <person name="Xu D."/>
            <person name="Wang A."/>
            <person name="Fan W."/>
        </authorList>
    </citation>
    <scope>NUCLEOTIDE SEQUENCE</scope>
    <source>
        <strain evidence="1">WSJ</strain>
        <tissue evidence="1">Leaf</tissue>
    </source>
</reference>
<sequence>MDISGLLTRALQDPGVCPASGGIDFDHLENVIYSMLTSHASMAADKCDCEDTNFEELDFPTIKAHELQSLLIYIVSSEDDESSANDDQDYNFDELDQLATIKADKFESLQAFLAPIQDDKRGSDAFNFDAIIEHVIKCSKHQSRTKVDMFKDIFTMVLNGLNRGNIRKDQFEKRAGGGDEKIKELAFRYKIPIRSAPGEMLALQSDTLTFVRAVTCFPHFASMFLYKGLGLAKDGAKSVLASSKLPRAMKHAGFPGLIPKGCDPYLMKAYLYAHAAYMVDFGMLINPGDTRSLKKMALSQLNFSKVGVDQVPYTDEFRADILSGVGLTHSAVFKKIVDVCNNLCKVVGEPKLKWAKVVKYHIKNDMVCFFKDESKDVGAIGFEDFNFDQRDFASIKADEYESLLMYFACTEDDKQHAYGGFNFDEESQVATNQEADFESMLAFLAPIEMMRDIFEMVLIGICRGNVRKDEVERVVRGGAERIKELAFWYKIPIRSAAGETIPLQSYTLTFALAITCFPHIASLLLDKAIGLAKNGAKSVLASEQLPNAMKHAGFFGLIPKGSDPYLMKAYLFAHVAFMVDFGKLINPGV</sequence>
<evidence type="ECO:0008006" key="3">
    <source>
        <dbReference type="Google" id="ProtNLM"/>
    </source>
</evidence>
<dbReference type="Proteomes" id="UP001229421">
    <property type="component" value="Unassembled WGS sequence"/>
</dbReference>
<organism evidence="1 2">
    <name type="scientific">Tagetes erecta</name>
    <name type="common">African marigold</name>
    <dbReference type="NCBI Taxonomy" id="13708"/>
    <lineage>
        <taxon>Eukaryota</taxon>
        <taxon>Viridiplantae</taxon>
        <taxon>Streptophyta</taxon>
        <taxon>Embryophyta</taxon>
        <taxon>Tracheophyta</taxon>
        <taxon>Spermatophyta</taxon>
        <taxon>Magnoliopsida</taxon>
        <taxon>eudicotyledons</taxon>
        <taxon>Gunneridae</taxon>
        <taxon>Pentapetalae</taxon>
        <taxon>asterids</taxon>
        <taxon>campanulids</taxon>
        <taxon>Asterales</taxon>
        <taxon>Asteraceae</taxon>
        <taxon>Asteroideae</taxon>
        <taxon>Heliantheae alliance</taxon>
        <taxon>Tageteae</taxon>
        <taxon>Tagetes</taxon>
    </lineage>
</organism>
<evidence type="ECO:0000313" key="2">
    <source>
        <dbReference type="Proteomes" id="UP001229421"/>
    </source>
</evidence>
<dbReference type="InterPro" id="IPR009522">
    <property type="entry name" value="Capsid_Phlebovir/Tenuivir"/>
</dbReference>
<dbReference type="AlphaFoldDB" id="A0AAD8L3V8"/>
<dbReference type="GO" id="GO:0003723">
    <property type="term" value="F:RNA binding"/>
    <property type="evidence" value="ECO:0007669"/>
    <property type="project" value="InterPro"/>
</dbReference>
<name>A0AAD8L3V8_TARER</name>
<evidence type="ECO:0000313" key="1">
    <source>
        <dbReference type="EMBL" id="KAK1433779.1"/>
    </source>
</evidence>
<proteinExistence type="predicted"/>
<keyword evidence="2" id="KW-1185">Reference proteome</keyword>
<comment type="caution">
    <text evidence="1">The sequence shown here is derived from an EMBL/GenBank/DDBJ whole genome shotgun (WGS) entry which is preliminary data.</text>
</comment>
<gene>
    <name evidence="1" type="ORF">QVD17_10696</name>
</gene>
<protein>
    <recommendedName>
        <fullName evidence="3">Nucleocapsid protein</fullName>
    </recommendedName>
</protein>
<dbReference type="Pfam" id="PF05733">
    <property type="entry name" value="Tenui_N"/>
    <property type="match status" value="1"/>
</dbReference>